<evidence type="ECO:0000313" key="8">
    <source>
        <dbReference type="Proteomes" id="UP000236743"/>
    </source>
</evidence>
<evidence type="ECO:0000256" key="2">
    <source>
        <dbReference type="ARBA" id="ARBA00022723"/>
    </source>
</evidence>
<keyword evidence="8" id="KW-1185">Reference proteome</keyword>
<dbReference type="GO" id="GO:0046872">
    <property type="term" value="F:metal ion binding"/>
    <property type="evidence" value="ECO:0007669"/>
    <property type="project" value="UniProtKB-KW"/>
</dbReference>
<evidence type="ECO:0000256" key="3">
    <source>
        <dbReference type="ARBA" id="ARBA00022801"/>
    </source>
</evidence>
<reference evidence="7 8" key="1">
    <citation type="submission" date="2016-10" db="EMBL/GenBank/DDBJ databases">
        <authorList>
            <person name="de Groot N.N."/>
        </authorList>
    </citation>
    <scope>NUCLEOTIDE SEQUENCE [LARGE SCALE GENOMIC DNA]</scope>
    <source>
        <strain evidence="7 8">DSM 26656</strain>
    </source>
</reference>
<dbReference type="AlphaFoldDB" id="A0A1H5SPE3"/>
<organism evidence="7 8">
    <name type="scientific">Bosea lathyri</name>
    <dbReference type="NCBI Taxonomy" id="1036778"/>
    <lineage>
        <taxon>Bacteria</taxon>
        <taxon>Pseudomonadati</taxon>
        <taxon>Pseudomonadota</taxon>
        <taxon>Alphaproteobacteria</taxon>
        <taxon>Hyphomicrobiales</taxon>
        <taxon>Boseaceae</taxon>
        <taxon>Bosea</taxon>
    </lineage>
</organism>
<dbReference type="Pfam" id="PF07687">
    <property type="entry name" value="M20_dimer"/>
    <property type="match status" value="1"/>
</dbReference>
<dbReference type="PANTHER" id="PTHR43808:SF9">
    <property type="entry name" value="BLL0789 PROTEIN"/>
    <property type="match status" value="1"/>
</dbReference>
<dbReference type="InterPro" id="IPR036264">
    <property type="entry name" value="Bact_exopeptidase_dim_dom"/>
</dbReference>
<evidence type="ECO:0000259" key="6">
    <source>
        <dbReference type="Pfam" id="PF07687"/>
    </source>
</evidence>
<keyword evidence="4" id="KW-0862">Zinc</keyword>
<dbReference type="PROSITE" id="PS00758">
    <property type="entry name" value="ARGE_DAPE_CPG2_1"/>
    <property type="match status" value="1"/>
</dbReference>
<dbReference type="PIRSF" id="PIRSF037238">
    <property type="entry name" value="Carboxypeptidase_G2"/>
    <property type="match status" value="1"/>
</dbReference>
<comment type="cofactor">
    <cofactor evidence="1">
        <name>Zn(2+)</name>
        <dbReference type="ChEBI" id="CHEBI:29105"/>
    </cofactor>
</comment>
<evidence type="ECO:0000256" key="4">
    <source>
        <dbReference type="ARBA" id="ARBA00022833"/>
    </source>
</evidence>
<dbReference type="InterPro" id="IPR002933">
    <property type="entry name" value="Peptidase_M20"/>
</dbReference>
<dbReference type="InterPro" id="IPR050072">
    <property type="entry name" value="Peptidase_M20A"/>
</dbReference>
<dbReference type="SUPFAM" id="SSF55031">
    <property type="entry name" value="Bacterial exopeptidase dimerisation domain"/>
    <property type="match status" value="1"/>
</dbReference>
<accession>A0A1H5SPE3</accession>
<keyword evidence="7" id="KW-0121">Carboxypeptidase</keyword>
<evidence type="ECO:0000313" key="7">
    <source>
        <dbReference type="EMBL" id="SEF52304.1"/>
    </source>
</evidence>
<protein>
    <submittedName>
        <fullName evidence="7">Glutamate carboxypeptidase</fullName>
    </submittedName>
</protein>
<dbReference type="InterPro" id="IPR017150">
    <property type="entry name" value="Pept_M20_glutamate_carboxypep"/>
</dbReference>
<keyword evidence="2" id="KW-0479">Metal-binding</keyword>
<dbReference type="SUPFAM" id="SSF53187">
    <property type="entry name" value="Zn-dependent exopeptidases"/>
    <property type="match status" value="1"/>
</dbReference>
<dbReference type="PANTHER" id="PTHR43808">
    <property type="entry name" value="ACETYLORNITHINE DEACETYLASE"/>
    <property type="match status" value="1"/>
</dbReference>
<dbReference type="Proteomes" id="UP000236743">
    <property type="component" value="Unassembled WGS sequence"/>
</dbReference>
<evidence type="ECO:0000256" key="1">
    <source>
        <dbReference type="ARBA" id="ARBA00001947"/>
    </source>
</evidence>
<dbReference type="InterPro" id="IPR011650">
    <property type="entry name" value="Peptidase_M20_dimer"/>
</dbReference>
<evidence type="ECO:0000256" key="5">
    <source>
        <dbReference type="PIRSR" id="PIRSR037238-1"/>
    </source>
</evidence>
<feature type="domain" description="Peptidase M20 dimerisation" evidence="6">
    <location>
        <begin position="200"/>
        <end position="297"/>
    </location>
</feature>
<dbReference type="InterPro" id="IPR001261">
    <property type="entry name" value="ArgE/DapE_CS"/>
</dbReference>
<keyword evidence="3" id="KW-0378">Hydrolase</keyword>
<proteinExistence type="predicted"/>
<sequence>MSEMTPEETKVTAWLASRKDAMVALLREMVDTDSGSYDKAGVDRAGQVLARFHETNGLSVEIVPDSRFGDAVRARLPNPSANDQRPVLLLGHRDTVFPQGEPTRRPFTIKGGRAYGPGVADMKAGVVIEAFVAAAFAECGGLPAPLMMLTTSDEEIGSPSSRPIIEAAAREARCVFNAEPSRLPAGTEFARDQKQSITSGRKGGVFMRAEFIGKAAHSGANYEKGASAIVDLGHKIPRLQGLTDLEKGVTVNVGLIGGGQTVNTIAPHAWCEIDLRYVTAAQRDELVDAIRAIIETPVVTGTSAALTIKGEFVPLEGTAESQKLFETYREAAAGYGISVSAEFTGGCADSGFTAAQGCPTLCSVGPIGGMAHTPEEFLEVESIVPAAQLLALAVMRTAARME</sequence>
<keyword evidence="7" id="KW-0645">Protease</keyword>
<name>A0A1H5SPE3_9HYPH</name>
<dbReference type="GO" id="GO:0004180">
    <property type="term" value="F:carboxypeptidase activity"/>
    <property type="evidence" value="ECO:0007669"/>
    <property type="project" value="UniProtKB-KW"/>
</dbReference>
<dbReference type="CDD" id="cd03885">
    <property type="entry name" value="M20_CPDG2"/>
    <property type="match status" value="1"/>
</dbReference>
<dbReference type="Pfam" id="PF01546">
    <property type="entry name" value="Peptidase_M20"/>
    <property type="match status" value="1"/>
</dbReference>
<gene>
    <name evidence="7" type="ORF">SAMN04488115_101358</name>
</gene>
<dbReference type="Gene3D" id="3.30.70.360">
    <property type="match status" value="1"/>
</dbReference>
<dbReference type="EMBL" id="FNUY01000001">
    <property type="protein sequence ID" value="SEF52304.1"/>
    <property type="molecule type" value="Genomic_DNA"/>
</dbReference>
<feature type="active site" evidence="5">
    <location>
        <position position="94"/>
    </location>
</feature>
<feature type="active site" description="Proton acceptor" evidence="5">
    <location>
        <position position="154"/>
    </location>
</feature>
<dbReference type="Gene3D" id="3.40.630.10">
    <property type="entry name" value="Zn peptidases"/>
    <property type="match status" value="1"/>
</dbReference>